<keyword evidence="1" id="KW-0812">Transmembrane</keyword>
<protein>
    <submittedName>
        <fullName evidence="2">Uncharacterized protein</fullName>
    </submittedName>
</protein>
<dbReference type="AlphaFoldDB" id="A0A562ZUW4"/>
<evidence type="ECO:0000313" key="3">
    <source>
        <dbReference type="Proteomes" id="UP000318199"/>
    </source>
</evidence>
<dbReference type="EMBL" id="VOBQ01000004">
    <property type="protein sequence ID" value="TWO72171.1"/>
    <property type="molecule type" value="Genomic_DNA"/>
</dbReference>
<evidence type="ECO:0000256" key="1">
    <source>
        <dbReference type="SAM" id="Phobius"/>
    </source>
</evidence>
<keyword evidence="1" id="KW-0472">Membrane</keyword>
<dbReference type="RefSeq" id="WP_145891819.1">
    <property type="nucleotide sequence ID" value="NZ_VOBQ01000004.1"/>
</dbReference>
<reference evidence="2 3" key="1">
    <citation type="submission" date="2019-07" db="EMBL/GenBank/DDBJ databases">
        <title>Caenimonas sedimenti sp. nov., isolated from activated sludge.</title>
        <authorList>
            <person name="Xu J."/>
        </authorList>
    </citation>
    <scope>NUCLEOTIDE SEQUENCE [LARGE SCALE GENOMIC DNA]</scope>
    <source>
        <strain evidence="2 3">HX-9-20</strain>
    </source>
</reference>
<proteinExistence type="predicted"/>
<evidence type="ECO:0000313" key="2">
    <source>
        <dbReference type="EMBL" id="TWO72171.1"/>
    </source>
</evidence>
<dbReference type="Proteomes" id="UP000318199">
    <property type="component" value="Unassembled WGS sequence"/>
</dbReference>
<comment type="caution">
    <text evidence="2">The sequence shown here is derived from an EMBL/GenBank/DDBJ whole genome shotgun (WGS) entry which is preliminary data.</text>
</comment>
<organism evidence="2 3">
    <name type="scientific">Caenimonas sedimenti</name>
    <dbReference type="NCBI Taxonomy" id="2596921"/>
    <lineage>
        <taxon>Bacteria</taxon>
        <taxon>Pseudomonadati</taxon>
        <taxon>Pseudomonadota</taxon>
        <taxon>Betaproteobacteria</taxon>
        <taxon>Burkholderiales</taxon>
        <taxon>Comamonadaceae</taxon>
        <taxon>Caenimonas</taxon>
    </lineage>
</organism>
<sequence>MMIRLAFPERVALASSAMLWAAPARAHDMGNALVAYVVLLALPVPAVLRVVGWKWALMALPLLWVLALYLASLNYFLFYGVLLAPYVVWAITALRSRRLKGATNEV</sequence>
<feature type="transmembrane region" description="Helical" evidence="1">
    <location>
        <begin position="76"/>
        <end position="94"/>
    </location>
</feature>
<keyword evidence="1" id="KW-1133">Transmembrane helix</keyword>
<gene>
    <name evidence="2" type="ORF">FN976_05510</name>
</gene>
<name>A0A562ZUW4_9BURK</name>
<keyword evidence="3" id="KW-1185">Reference proteome</keyword>
<accession>A0A562ZUW4</accession>